<dbReference type="OrthoDB" id="435402at2759"/>
<keyword evidence="3" id="KW-1185">Reference proteome</keyword>
<reference evidence="2 3" key="1">
    <citation type="journal article" date="2016" name="Mol. Biol. Evol.">
        <title>Comparative Genomics of Early-Diverging Mushroom-Forming Fungi Provides Insights into the Origins of Lignocellulose Decay Capabilities.</title>
        <authorList>
            <person name="Nagy L.G."/>
            <person name="Riley R."/>
            <person name="Tritt A."/>
            <person name="Adam C."/>
            <person name="Daum C."/>
            <person name="Floudas D."/>
            <person name="Sun H."/>
            <person name="Yadav J.S."/>
            <person name="Pangilinan J."/>
            <person name="Larsson K.H."/>
            <person name="Matsuura K."/>
            <person name="Barry K."/>
            <person name="Labutti K."/>
            <person name="Kuo R."/>
            <person name="Ohm R.A."/>
            <person name="Bhattacharya S.S."/>
            <person name="Shirouzu T."/>
            <person name="Yoshinaga Y."/>
            <person name="Martin F.M."/>
            <person name="Grigoriev I.V."/>
            <person name="Hibbett D.S."/>
        </authorList>
    </citation>
    <scope>NUCLEOTIDE SEQUENCE [LARGE SCALE GENOMIC DNA]</scope>
    <source>
        <strain evidence="2 3">CBS 109695</strain>
    </source>
</reference>
<evidence type="ECO:0000313" key="3">
    <source>
        <dbReference type="Proteomes" id="UP000076532"/>
    </source>
</evidence>
<dbReference type="AlphaFoldDB" id="A0A166K6K6"/>
<dbReference type="InterPro" id="IPR018606">
    <property type="entry name" value="Arb1"/>
</dbReference>
<dbReference type="Pfam" id="PF09692">
    <property type="entry name" value="Arb1"/>
    <property type="match status" value="1"/>
</dbReference>
<feature type="region of interest" description="Disordered" evidence="1">
    <location>
        <begin position="66"/>
        <end position="85"/>
    </location>
</feature>
<dbReference type="Proteomes" id="UP000076532">
    <property type="component" value="Unassembled WGS sequence"/>
</dbReference>
<protein>
    <submittedName>
        <fullName evidence="2">Uncharacterized protein</fullName>
    </submittedName>
</protein>
<dbReference type="GO" id="GO:0033167">
    <property type="term" value="C:ARC complex"/>
    <property type="evidence" value="ECO:0007669"/>
    <property type="project" value="InterPro"/>
</dbReference>
<dbReference type="EMBL" id="KV417546">
    <property type="protein sequence ID" value="KZP21584.1"/>
    <property type="molecule type" value="Genomic_DNA"/>
</dbReference>
<sequence length="671" mass="73803">MAAPDPSQPASQLPYLTFPPFPEIPPGSLCAFKDFLPSGIQVPVDESNEIELDGLGIPTLELRVKHNTDESKTGKKRKKKSKKAADGEPIKRLTWWEEWEEGEDLRLVHAGFGSDVPRVDRLIKAAQDFADGRRWPPMMTGVRAFWDSYRLYLGLLANPNFPKTTKASQDEPADADISDDEDEPMQPMKQVVEEGDNPTQDEEGVAEIEELAEDRLVVFLTSPEKSTKVFLTQYMREHGLIWSEKNLIIAPRLLTFFFNFLLRNHILHESSSERGLRAALEVTELALKELPLTAKMGQALPDKLSMGLKEVFGRMASASFMPDGEAVAGGWGGCADEPDTEEEGPRKKAKVEEVEELKGGEAKVDEGQAEVDSKMANEFEAELKAANATIIRTDDLAPDVIKQIVEDNVGMDVDVNPGDTILTSEWGEEASEPAPGWGPAEADNNEVNPAWGDWGQTEESAAEWDNAWAPLQHSNLMEVLGPTTLPLTHDTGIVEKSTRRIKSIILPPPIAPSAVTAQAVEGEDSVAVEEDLEQRFARVVLQPWVGDKSPDAGTPIIRLSSKGAVYPGAQLEDGSIVEGDLPPPELKVHNPLMSEITLLVELNMVDILSVGMGLEATWIQLVKQEGKDGGAGGKKKKKSKGSKIPKGHWYMEELLMTFPSFYTHEKLAEPE</sequence>
<dbReference type="GO" id="GO:0031047">
    <property type="term" value="P:regulatory ncRNA-mediated gene silencing"/>
    <property type="evidence" value="ECO:0007669"/>
    <property type="project" value="InterPro"/>
</dbReference>
<name>A0A166K6K6_9AGAM</name>
<evidence type="ECO:0000313" key="2">
    <source>
        <dbReference type="EMBL" id="KZP21584.1"/>
    </source>
</evidence>
<accession>A0A166K6K6</accession>
<evidence type="ECO:0000256" key="1">
    <source>
        <dbReference type="SAM" id="MobiDB-lite"/>
    </source>
</evidence>
<gene>
    <name evidence="2" type="ORF">FIBSPDRAFT_860526</name>
</gene>
<dbReference type="STRING" id="436010.A0A166K6K6"/>
<feature type="compositionally biased region" description="Acidic residues" evidence="1">
    <location>
        <begin position="171"/>
        <end position="184"/>
    </location>
</feature>
<proteinExistence type="predicted"/>
<feature type="region of interest" description="Disordered" evidence="1">
    <location>
        <begin position="162"/>
        <end position="185"/>
    </location>
</feature>
<organism evidence="2 3">
    <name type="scientific">Athelia psychrophila</name>
    <dbReference type="NCBI Taxonomy" id="1759441"/>
    <lineage>
        <taxon>Eukaryota</taxon>
        <taxon>Fungi</taxon>
        <taxon>Dikarya</taxon>
        <taxon>Basidiomycota</taxon>
        <taxon>Agaricomycotina</taxon>
        <taxon>Agaricomycetes</taxon>
        <taxon>Agaricomycetidae</taxon>
        <taxon>Atheliales</taxon>
        <taxon>Atheliaceae</taxon>
        <taxon>Athelia</taxon>
    </lineage>
</organism>